<evidence type="ECO:0000256" key="1">
    <source>
        <dbReference type="SAM" id="SignalP"/>
    </source>
</evidence>
<feature type="signal peptide" evidence="1">
    <location>
        <begin position="1"/>
        <end position="28"/>
    </location>
</feature>
<evidence type="ECO:0000313" key="2">
    <source>
        <dbReference type="EMBL" id="KRZ18609.1"/>
    </source>
</evidence>
<keyword evidence="1" id="KW-0732">Signal</keyword>
<organism evidence="2 3">
    <name type="scientific">Trichinella zimbabwensis</name>
    <dbReference type="NCBI Taxonomy" id="268475"/>
    <lineage>
        <taxon>Eukaryota</taxon>
        <taxon>Metazoa</taxon>
        <taxon>Ecdysozoa</taxon>
        <taxon>Nematoda</taxon>
        <taxon>Enoplea</taxon>
        <taxon>Dorylaimia</taxon>
        <taxon>Trichinellida</taxon>
        <taxon>Trichinellidae</taxon>
        <taxon>Trichinella</taxon>
    </lineage>
</organism>
<keyword evidence="3" id="KW-1185">Reference proteome</keyword>
<dbReference type="Proteomes" id="UP000055024">
    <property type="component" value="Unassembled WGS sequence"/>
</dbReference>
<sequence>MNSKKYFVLFTQLLVFLATSTIFASADGEVQFEKIQFSFDSLGSLSQTHKAIYNNDHLLLFGEQVDYESHEEESRKTILSDSYAIDIDLNTLTASKILYRVEGTREDVEEKLFAFNNHVFVVTYSTNSYFKYLSLYLWYVDRWKQMTFNTADIQFPMSYRHVEISISCFDSNTVIFATSVLGENLVILSKLEKSFGGLAYKLTRFYTTDELPLPSSHVLFMAYTPKRFIAIVEMNFGTYHWVPDVIMDFDKKSQRFLPKEIYGKFPNWAFSGPKYVFQSKDNFLLAGGTELIDIDQLDQSRDIWILNIPNCTYTQLPVQLPVEAMAYEWYAAFDVEKSIYYVINVDAGIYRVNLTRWLE</sequence>
<dbReference type="OrthoDB" id="10305494at2759"/>
<name>A0A0V1I6X9_9BILA</name>
<dbReference type="AlphaFoldDB" id="A0A0V1I6X9"/>
<accession>A0A0V1I6X9</accession>
<reference evidence="2 3" key="1">
    <citation type="submission" date="2015-01" db="EMBL/GenBank/DDBJ databases">
        <title>Evolution of Trichinella species and genotypes.</title>
        <authorList>
            <person name="Korhonen P.K."/>
            <person name="Edoardo P."/>
            <person name="Giuseppe L.R."/>
            <person name="Gasser R.B."/>
        </authorList>
    </citation>
    <scope>NUCLEOTIDE SEQUENCE [LARGE SCALE GENOMIC DNA]</scope>
    <source>
        <strain evidence="2">ISS1029</strain>
    </source>
</reference>
<comment type="caution">
    <text evidence="2">The sequence shown here is derived from an EMBL/GenBank/DDBJ whole genome shotgun (WGS) entry which is preliminary data.</text>
</comment>
<gene>
    <name evidence="2" type="ORF">T11_15645</name>
</gene>
<dbReference type="EMBL" id="JYDP01000002">
    <property type="protein sequence ID" value="KRZ18609.1"/>
    <property type="molecule type" value="Genomic_DNA"/>
</dbReference>
<protein>
    <submittedName>
        <fullName evidence="2">Uncharacterized protein</fullName>
    </submittedName>
</protein>
<proteinExistence type="predicted"/>
<evidence type="ECO:0000313" key="3">
    <source>
        <dbReference type="Proteomes" id="UP000055024"/>
    </source>
</evidence>
<feature type="chain" id="PRO_5006879733" evidence="1">
    <location>
        <begin position="29"/>
        <end position="359"/>
    </location>
</feature>